<name>A0ABQ4WHQ0_9ASTR</name>
<evidence type="ECO:0000259" key="3">
    <source>
        <dbReference type="Pfam" id="PF07727"/>
    </source>
</evidence>
<feature type="compositionally biased region" description="Basic residues" evidence="2">
    <location>
        <begin position="1485"/>
        <end position="1495"/>
    </location>
</feature>
<keyword evidence="1" id="KW-0175">Coiled coil</keyword>
<feature type="domain" description="Reverse transcriptase Ty1/copia-type" evidence="3">
    <location>
        <begin position="1029"/>
        <end position="1132"/>
    </location>
</feature>
<reference evidence="4" key="2">
    <citation type="submission" date="2022-01" db="EMBL/GenBank/DDBJ databases">
        <authorList>
            <person name="Yamashiro T."/>
            <person name="Shiraishi A."/>
            <person name="Satake H."/>
            <person name="Nakayama K."/>
        </authorList>
    </citation>
    <scope>NUCLEOTIDE SEQUENCE</scope>
</reference>
<dbReference type="Pfam" id="PF07727">
    <property type="entry name" value="RVT_2"/>
    <property type="match status" value="1"/>
</dbReference>
<dbReference type="SUPFAM" id="SSF56672">
    <property type="entry name" value="DNA/RNA polymerases"/>
    <property type="match status" value="1"/>
</dbReference>
<evidence type="ECO:0000256" key="2">
    <source>
        <dbReference type="SAM" id="MobiDB-lite"/>
    </source>
</evidence>
<dbReference type="PANTHER" id="PTHR11439:SF509">
    <property type="entry name" value="RNA-DIRECTED DNA POLYMERASE"/>
    <property type="match status" value="1"/>
</dbReference>
<feature type="compositionally biased region" description="Basic residues" evidence="2">
    <location>
        <begin position="1740"/>
        <end position="1752"/>
    </location>
</feature>
<feature type="region of interest" description="Disordered" evidence="2">
    <location>
        <begin position="1471"/>
        <end position="1545"/>
    </location>
</feature>
<protein>
    <submittedName>
        <fullName evidence="4">Ribonuclease H-like domain-containing protein</fullName>
    </submittedName>
</protein>
<comment type="caution">
    <text evidence="4">The sequence shown here is derived from an EMBL/GenBank/DDBJ whole genome shotgun (WGS) entry which is preliminary data.</text>
</comment>
<sequence>MADQDTPPPTITAMKIPIIKKGEYDIWSMRMRQYICHTDHNLWDIIVNGDLEDEATPSGEQSSPPVPKTAKQLAARRNQERIKSILLLAIPDEYLLKFHNVPDAKSLWAAIKSRFGGNEESKKMQKNVLKHQFENFVTASNETLDKAYDRFQKLISQETHKVYEDELKRSSGSNSASQNLAFLSSENTNSTNEVSTASGDFGVSTGGGINQVPSTPSAHDIAYSFLAQPTTSPQLESFKCLQKNYDTEREKHNKAKLEIRGYEIALESLEARILGHEKNELAWGERYEFQNYDLKCREIKINNLNLELEKVVKERDELKLKIEKWEGSSKNLTKILNSQMSTHDKNGLGFGTQMDDLSNKSETDSENSLTIFEVRSSDEESTLANNRFTKANEYHAVPPPITGNPLTPRADISFAGLDEYAFRNKIIESKTTETNKTVGTTNEATIVKPKSVNETVVSKSKINRDEVIIEDWTSDDEDDVCAVKTVSSVKPNVTQAVRSQADKSGQTSQKQGIGFKKVHKIKACFVCKSTDHLIKDCDFYKSPEPRVKNVVNTGERVVKPVWDYGKRVNHQNFSKNLKYPHAKRTFNPSVVLTRAGLVNTDRSNVSTARSISTVRPVYTVRLVSTDRSKASNSPLKRSYFTQPVYRPKDLKPDVKTFGIKNMTTVGTRAVVSKGKVENVLKKAKWVWRPKMNYQDHVYKYNGSYMLKKFEYGNPEILLQDHAMVDSGCSSHMTSNKAYLSDYKDFNGDFVAFGSDPKGDKLLDESQVVLRAPRKDDVYNLDLICDNETEFKNYAMNELCAKKGIKREFKAVNTAADGTQDSYVAGSLGKDKGPTQEYILLPLQPHRTRIPVKDVVQDAQEQPSENASPDKDIQDSEDVFDKEGQHQMPEDEQVWQDELEMMVTQELVANAMNDESRQAFKEEKRRIASQKKAAQATSLNTPNVSAASTFTAYDDDEDVGAVADFNNMDNTIAVSPIPTLRRHKGYIKKQILREPTSAVQTRGNIQKWLSLDGTIEEEVYVKKCMFINLQNGFRRGTIDKTLFIKKTKSDIMLVKVYVDDIIYGSTMKSMYTEFEEVMHKRFLMSSMGELTFFLGLQVKQQPDGIFISQDKYVADILKKFDFCSIKTATTPIESNKPLVKDEDSIEVDVHEYRSMIGSLMYLTASRPDIMFVVCACARFQVTLKASHLHVVKWIFRYLKHQPKLGLWYPRDSPFKLEAFSYSDYAVQKQTICRKFNTEAEHYVCCQESVYHSKNKHIEIRHHFIKDCYEKRLIDVLKIHTDSNVADLLTKGFDVTRFNFLVSNWQTATVRTLANGTQQLVASIDSKEYTITEASVRSKLQLADATGIHNLSDAEIYAGLATLGYVTEGDIVPLLPAMLAGVAVDQEGEISRKSFEEEIQESTHSEILRGRIEDRGGKFRDMMDDPLVFFGVENHEKRSQQIVVTPTKASGEAQEEEISPTILEAAKTLSKVASQGVSKEKSTDKGKRYRRRARSMAKKIDTGLDAEEEINTGREEINTGIEEVSTGSTKVDSGTASKRGQREGKAPMVEEDIQASHKTKEQMRQEQAGLEEAIKLQAQLDEEVAKQIHLDKMIAKRMAEEEALTEQQKKRKAQVQFEAQFYTEEDWDAIRAKLEANAELSKDVLGKDLPEQDFAKRMAEMVNQRKKHFAEERAKAKRNKPMTQSQLRIYMSNYLKNQGTWKLSQLKKLKFEEIKEEFDKLVQQIDTFETKVLNKGKEKPVKRQGKRKKQKARKGINVDKSTQEDSETDKEESVEAVNPTPLTTKSDSVIMRANGADTVYMSFGAMVKDFTREDLIELYCTRLVMQSIENQ</sequence>
<organism evidence="4 5">
    <name type="scientific">Tanacetum coccineum</name>
    <dbReference type="NCBI Taxonomy" id="301880"/>
    <lineage>
        <taxon>Eukaryota</taxon>
        <taxon>Viridiplantae</taxon>
        <taxon>Streptophyta</taxon>
        <taxon>Embryophyta</taxon>
        <taxon>Tracheophyta</taxon>
        <taxon>Spermatophyta</taxon>
        <taxon>Magnoliopsida</taxon>
        <taxon>eudicotyledons</taxon>
        <taxon>Gunneridae</taxon>
        <taxon>Pentapetalae</taxon>
        <taxon>asterids</taxon>
        <taxon>campanulids</taxon>
        <taxon>Asterales</taxon>
        <taxon>Asteraceae</taxon>
        <taxon>Asteroideae</taxon>
        <taxon>Anthemideae</taxon>
        <taxon>Anthemidinae</taxon>
        <taxon>Tanacetum</taxon>
    </lineage>
</organism>
<reference evidence="4" key="1">
    <citation type="journal article" date="2022" name="Int. J. Mol. Sci.">
        <title>Draft Genome of Tanacetum Coccineum: Genomic Comparison of Closely Related Tanacetum-Family Plants.</title>
        <authorList>
            <person name="Yamashiro T."/>
            <person name="Shiraishi A."/>
            <person name="Nakayama K."/>
            <person name="Satake H."/>
        </authorList>
    </citation>
    <scope>NUCLEOTIDE SEQUENCE</scope>
</reference>
<dbReference type="CDD" id="cd09272">
    <property type="entry name" value="RNase_HI_RT_Ty1"/>
    <property type="match status" value="1"/>
</dbReference>
<feature type="region of interest" description="Disordered" evidence="2">
    <location>
        <begin position="53"/>
        <end position="74"/>
    </location>
</feature>
<evidence type="ECO:0000313" key="4">
    <source>
        <dbReference type="EMBL" id="GJS52376.1"/>
    </source>
</evidence>
<dbReference type="InterPro" id="IPR013103">
    <property type="entry name" value="RVT_2"/>
</dbReference>
<dbReference type="PANTHER" id="PTHR11439">
    <property type="entry name" value="GAG-POL-RELATED RETROTRANSPOSON"/>
    <property type="match status" value="1"/>
</dbReference>
<proteinExistence type="predicted"/>
<dbReference type="InterPro" id="IPR043502">
    <property type="entry name" value="DNA/RNA_pol_sf"/>
</dbReference>
<feature type="region of interest" description="Disordered" evidence="2">
    <location>
        <begin position="1734"/>
        <end position="1780"/>
    </location>
</feature>
<evidence type="ECO:0000256" key="1">
    <source>
        <dbReference type="SAM" id="Coils"/>
    </source>
</evidence>
<gene>
    <name evidence="4" type="ORF">Tco_0625738</name>
</gene>
<evidence type="ECO:0000313" key="5">
    <source>
        <dbReference type="Proteomes" id="UP001151760"/>
    </source>
</evidence>
<keyword evidence="5" id="KW-1185">Reference proteome</keyword>
<feature type="compositionally biased region" description="Acidic residues" evidence="2">
    <location>
        <begin position="1762"/>
        <end position="1772"/>
    </location>
</feature>
<accession>A0ABQ4WHQ0</accession>
<feature type="coiled-coil region" evidence="1">
    <location>
        <begin position="238"/>
        <end position="328"/>
    </location>
</feature>
<dbReference type="Proteomes" id="UP001151760">
    <property type="component" value="Unassembled WGS sequence"/>
</dbReference>
<feature type="region of interest" description="Disordered" evidence="2">
    <location>
        <begin position="855"/>
        <end position="874"/>
    </location>
</feature>
<feature type="compositionally biased region" description="Polar residues" evidence="2">
    <location>
        <begin position="1523"/>
        <end position="1536"/>
    </location>
</feature>
<dbReference type="Pfam" id="PF14223">
    <property type="entry name" value="Retrotran_gag_2"/>
    <property type="match status" value="1"/>
</dbReference>
<dbReference type="EMBL" id="BQNB010008652">
    <property type="protein sequence ID" value="GJS52376.1"/>
    <property type="molecule type" value="Genomic_DNA"/>
</dbReference>